<name>A0A4U5NXR1_STECR</name>
<protein>
    <submittedName>
        <fullName evidence="1">Uncharacterized protein</fullName>
    </submittedName>
</protein>
<evidence type="ECO:0000313" key="2">
    <source>
        <dbReference type="Proteomes" id="UP000298663"/>
    </source>
</evidence>
<evidence type="ECO:0000313" key="1">
    <source>
        <dbReference type="EMBL" id="TKR88074.1"/>
    </source>
</evidence>
<accession>A0A4U5NXR1</accession>
<dbReference type="AlphaFoldDB" id="A0A4U5NXR1"/>
<gene>
    <name evidence="1" type="ORF">L596_012370</name>
</gene>
<comment type="caution">
    <text evidence="1">The sequence shown here is derived from an EMBL/GenBank/DDBJ whole genome shotgun (WGS) entry which is preliminary data.</text>
</comment>
<keyword evidence="2" id="KW-1185">Reference proteome</keyword>
<organism evidence="1 2">
    <name type="scientific">Steinernema carpocapsae</name>
    <name type="common">Entomopathogenic nematode</name>
    <dbReference type="NCBI Taxonomy" id="34508"/>
    <lineage>
        <taxon>Eukaryota</taxon>
        <taxon>Metazoa</taxon>
        <taxon>Ecdysozoa</taxon>
        <taxon>Nematoda</taxon>
        <taxon>Chromadorea</taxon>
        <taxon>Rhabditida</taxon>
        <taxon>Tylenchina</taxon>
        <taxon>Panagrolaimomorpha</taxon>
        <taxon>Strongyloidoidea</taxon>
        <taxon>Steinernematidae</taxon>
        <taxon>Steinernema</taxon>
    </lineage>
</organism>
<reference evidence="1 2" key="2">
    <citation type="journal article" date="2019" name="G3 (Bethesda)">
        <title>Hybrid Assembly of the Genome of the Entomopathogenic Nematode Steinernema carpocapsae Identifies the X-Chromosome.</title>
        <authorList>
            <person name="Serra L."/>
            <person name="Macchietto M."/>
            <person name="Macias-Munoz A."/>
            <person name="McGill C.J."/>
            <person name="Rodriguez I.M."/>
            <person name="Rodriguez B."/>
            <person name="Murad R."/>
            <person name="Mortazavi A."/>
        </authorList>
    </citation>
    <scope>NUCLEOTIDE SEQUENCE [LARGE SCALE GENOMIC DNA]</scope>
    <source>
        <strain evidence="1 2">ALL</strain>
    </source>
</reference>
<proteinExistence type="predicted"/>
<dbReference type="Proteomes" id="UP000298663">
    <property type="component" value="Unassembled WGS sequence"/>
</dbReference>
<sequence>MSWNSLRYPQTFVFKTIAQLLLNKQFVKRMRVNKSTLHAYTLPYQRYQSISDFCFPTDRSMAKARKINEMQVGLLLPIFNPKRLKRLTLSIKRRSSVSLVPLVAPELQIRISETDLQEQIDEKRKSQAVCDGTHLRNPHRLQNQNPSVVFLGAALRSASARLPKGHPNVVLQTYSRDLSRANAI</sequence>
<reference evidence="1 2" key="1">
    <citation type="journal article" date="2015" name="Genome Biol.">
        <title>Comparative genomics of Steinernema reveals deeply conserved gene regulatory networks.</title>
        <authorList>
            <person name="Dillman A.R."/>
            <person name="Macchietto M."/>
            <person name="Porter C.F."/>
            <person name="Rogers A."/>
            <person name="Williams B."/>
            <person name="Antoshechkin I."/>
            <person name="Lee M.M."/>
            <person name="Goodwin Z."/>
            <person name="Lu X."/>
            <person name="Lewis E.E."/>
            <person name="Goodrich-Blair H."/>
            <person name="Stock S.P."/>
            <person name="Adams B.J."/>
            <person name="Sternberg P.W."/>
            <person name="Mortazavi A."/>
        </authorList>
    </citation>
    <scope>NUCLEOTIDE SEQUENCE [LARGE SCALE GENOMIC DNA]</scope>
    <source>
        <strain evidence="1 2">ALL</strain>
    </source>
</reference>
<dbReference type="EMBL" id="AZBU02000003">
    <property type="protein sequence ID" value="TKR88074.1"/>
    <property type="molecule type" value="Genomic_DNA"/>
</dbReference>